<sequence length="341" mass="38856">MSTGLLVGPIGSTLDLLDQSGLFDVDYYVACNADMAGPRPEAMAHYHAHGWREGRKPNLYFDPGWYLAENPDVSAEGIDPLLHYIMRGETEERRPSSWFDPAWYNRTYTVPQGMLALRHYLLHRAGGLVSAMAEFDSPFYLKAYPDVAAAGLDPLEHYMVQGFREARKPFAGFDPAFYRQRYLGGDLEANPLLHYLVHRDRPGVHPSLPSGETTLPREMRRNTQAGPFFETRRGLPDTVTRRARVIAYYLPQFHAVARNDEWWGTGFTEWTNIARGLPRFAGHYQPRIPRDLGHYRLEGTSVLRQQAAMARAAGIDGFVFYFYWFNGEHLLDLSVVLQLVG</sequence>
<dbReference type="EMBL" id="CP053708">
    <property type="protein sequence ID" value="QKE91876.1"/>
    <property type="molecule type" value="Genomic_DNA"/>
</dbReference>
<dbReference type="RefSeq" id="WP_171835821.1">
    <property type="nucleotide sequence ID" value="NZ_CP053708.1"/>
</dbReference>
<protein>
    <submittedName>
        <fullName evidence="1">Uncharacterized protein</fullName>
    </submittedName>
</protein>
<dbReference type="Pfam" id="PF14307">
    <property type="entry name" value="Glyco_tran_WbsX"/>
    <property type="match status" value="1"/>
</dbReference>
<dbReference type="PANTHER" id="PTHR41244:SF1">
    <property type="entry name" value="GLYCOSYLTRANSFERASE"/>
    <property type="match status" value="1"/>
</dbReference>
<keyword evidence="2" id="KW-1185">Reference proteome</keyword>
<accession>A0A6M8HUE5</accession>
<dbReference type="Proteomes" id="UP000500767">
    <property type="component" value="Chromosome"/>
</dbReference>
<dbReference type="PANTHER" id="PTHR41244">
    <property type="entry name" value="RHAMNAN SYNTHESIS F"/>
    <property type="match status" value="1"/>
</dbReference>
<gene>
    <name evidence="1" type="ORF">HN018_19210</name>
</gene>
<dbReference type="Gene3D" id="3.20.20.80">
    <property type="entry name" value="Glycosidases"/>
    <property type="match status" value="1"/>
</dbReference>
<dbReference type="InterPro" id="IPR032719">
    <property type="entry name" value="WbsX"/>
</dbReference>
<proteinExistence type="predicted"/>
<evidence type="ECO:0000313" key="2">
    <source>
        <dbReference type="Proteomes" id="UP000500767"/>
    </source>
</evidence>
<organism evidence="1 2">
    <name type="scientific">Lichenicola cladoniae</name>
    <dbReference type="NCBI Taxonomy" id="1484109"/>
    <lineage>
        <taxon>Bacteria</taxon>
        <taxon>Pseudomonadati</taxon>
        <taxon>Pseudomonadota</taxon>
        <taxon>Alphaproteobacteria</taxon>
        <taxon>Acetobacterales</taxon>
        <taxon>Acetobacteraceae</taxon>
        <taxon>Lichenicola</taxon>
    </lineage>
</organism>
<evidence type="ECO:0000313" key="1">
    <source>
        <dbReference type="EMBL" id="QKE91876.1"/>
    </source>
</evidence>
<name>A0A6M8HUE5_9PROT</name>
<reference evidence="1 2" key="1">
    <citation type="journal article" date="2014" name="World J. Microbiol. Biotechnol.">
        <title>Biodiversity and physiological characteristics of Antarctic and Arctic lichens-associated bacteria.</title>
        <authorList>
            <person name="Lee Y.M."/>
            <person name="Kim E.H."/>
            <person name="Lee H.K."/>
            <person name="Hong S.G."/>
        </authorList>
    </citation>
    <scope>NUCLEOTIDE SEQUENCE [LARGE SCALE GENOMIC DNA]</scope>
    <source>
        <strain evidence="1 2">PAMC 26569</strain>
    </source>
</reference>
<dbReference type="KEGG" id="lck:HN018_19210"/>
<dbReference type="AlphaFoldDB" id="A0A6M8HUE5"/>